<comment type="caution">
    <text evidence="2">The sequence shown here is derived from an EMBL/GenBank/DDBJ whole genome shotgun (WGS) entry which is preliminary data.</text>
</comment>
<sequence>MESSSPTTPPYNLHIIELPSSDQEKDLFLESLLEETHKLNKTSIAEDIELSVIYQFYKEKLEEEGSESLIDEAYFNDHRDLIKLISILGQVAELMPCLICYTRDCEIDKIMVMKATFECLYGKRTHLDFKIIIDGADLAYLIGRQQEHIVSITTYMEANSLFKEGLNETERDLKRKRMLQKRNFDDFLTEYQNRVSLGTSKGTIGSSALFAKHLKAPKLESKDQAKRISQEEEKKSLEDHSPIKPQEMILAGQIDIEEESKLPTPVALLTSLVEDQTLRNTLFIQREAKDCCISFLRIIEQRDQIDLTDIFLTLSSVVNQNLQNTEEFKTDPSRREIFLSVCERFLFKEIITSTSLLQIFQILKSCAPAAISQERTTSLLNELAPVTAVKFSAKDHKLKGDIKLYACVIYPIVKKLIIKTLYDSEQLPRTVKELIETIFIILKNFYNSRDIHKDQKNLIKRDRRIKFLVAEVLRIKSAWVSSGENFSIRVDKIAQLRDRFQTQQSSDTLTEILEDLKVILDI</sequence>
<accession>A0AAD1ULL4</accession>
<evidence type="ECO:0000313" key="3">
    <source>
        <dbReference type="Proteomes" id="UP001295684"/>
    </source>
</evidence>
<reference evidence="2" key="1">
    <citation type="submission" date="2023-07" db="EMBL/GenBank/DDBJ databases">
        <authorList>
            <consortium name="AG Swart"/>
            <person name="Singh M."/>
            <person name="Singh A."/>
            <person name="Seah K."/>
            <person name="Emmerich C."/>
        </authorList>
    </citation>
    <scope>NUCLEOTIDE SEQUENCE</scope>
    <source>
        <strain evidence="2">DP1</strain>
    </source>
</reference>
<gene>
    <name evidence="2" type="ORF">ECRASSUSDP1_LOCUS10364</name>
</gene>
<keyword evidence="3" id="KW-1185">Reference proteome</keyword>
<proteinExistence type="predicted"/>
<evidence type="ECO:0000256" key="1">
    <source>
        <dbReference type="SAM" id="MobiDB-lite"/>
    </source>
</evidence>
<dbReference type="AlphaFoldDB" id="A0AAD1ULL4"/>
<evidence type="ECO:0000313" key="2">
    <source>
        <dbReference type="EMBL" id="CAI2369067.1"/>
    </source>
</evidence>
<dbReference type="Proteomes" id="UP001295684">
    <property type="component" value="Unassembled WGS sequence"/>
</dbReference>
<dbReference type="EMBL" id="CAMPGE010010219">
    <property type="protein sequence ID" value="CAI2369067.1"/>
    <property type="molecule type" value="Genomic_DNA"/>
</dbReference>
<name>A0AAD1ULL4_EUPCR</name>
<organism evidence="2 3">
    <name type="scientific">Euplotes crassus</name>
    <dbReference type="NCBI Taxonomy" id="5936"/>
    <lineage>
        <taxon>Eukaryota</taxon>
        <taxon>Sar</taxon>
        <taxon>Alveolata</taxon>
        <taxon>Ciliophora</taxon>
        <taxon>Intramacronucleata</taxon>
        <taxon>Spirotrichea</taxon>
        <taxon>Hypotrichia</taxon>
        <taxon>Euplotida</taxon>
        <taxon>Euplotidae</taxon>
        <taxon>Moneuplotes</taxon>
    </lineage>
</organism>
<feature type="region of interest" description="Disordered" evidence="1">
    <location>
        <begin position="221"/>
        <end position="242"/>
    </location>
</feature>
<protein>
    <submittedName>
        <fullName evidence="2">Uncharacterized protein</fullName>
    </submittedName>
</protein>